<accession>A0ABS1GJK9</accession>
<evidence type="ECO:0000313" key="2">
    <source>
        <dbReference type="Proteomes" id="UP000772812"/>
    </source>
</evidence>
<proteinExistence type="predicted"/>
<comment type="caution">
    <text evidence="1">The sequence shown here is derived from an EMBL/GenBank/DDBJ whole genome shotgun (WGS) entry which is preliminary data.</text>
</comment>
<dbReference type="RefSeq" id="WP_200674544.1">
    <property type="nucleotide sequence ID" value="NZ_JAACYA010000002.1"/>
</dbReference>
<evidence type="ECO:0000313" key="1">
    <source>
        <dbReference type="EMBL" id="MBK3333119.1"/>
    </source>
</evidence>
<protein>
    <submittedName>
        <fullName evidence="1">Tetratricopeptide repeat protein</fullName>
    </submittedName>
</protein>
<keyword evidence="2" id="KW-1185">Reference proteome</keyword>
<dbReference type="InterPro" id="IPR011990">
    <property type="entry name" value="TPR-like_helical_dom_sf"/>
</dbReference>
<dbReference type="SUPFAM" id="SSF48452">
    <property type="entry name" value="TPR-like"/>
    <property type="match status" value="1"/>
</dbReference>
<gene>
    <name evidence="1" type="ORF">GWK41_08555</name>
</gene>
<organism evidence="1 2">
    <name type="scientific">Persephonella atlantica</name>
    <dbReference type="NCBI Taxonomy" id="2699429"/>
    <lineage>
        <taxon>Bacteria</taxon>
        <taxon>Pseudomonadati</taxon>
        <taxon>Aquificota</taxon>
        <taxon>Aquificia</taxon>
        <taxon>Aquificales</taxon>
        <taxon>Hydrogenothermaceae</taxon>
        <taxon>Persephonella</taxon>
    </lineage>
</organism>
<name>A0ABS1GJK9_9AQUI</name>
<dbReference type="EMBL" id="JAACYA010000002">
    <property type="protein sequence ID" value="MBK3333119.1"/>
    <property type="molecule type" value="Genomic_DNA"/>
</dbReference>
<sequence length="317" mass="37806">MKPNNLKDLEIQLNRLFEDERENLSEIVDKLSEYVDLAIKEVEDLKIRKVSFIKAWEFIEKIDGFLNKNPDIEKIIQDELGESKWINLKYRKAVLLFEHKKKYREAERLFEELVKQPEIKNRAYYYLGLISINRGEMSRTEEIFNYLKSQAEKGNLSEAELQMLENLYQLLEKEKQKKTVFLITNENSGTPELKSKQEIDYESLIENYDLFVDYEKERIFIKGKPVAVRKKNGFEIILCMALRDCKRKNLADKEVYEQDPETVEEERAIKNKVYKRIQRLTKLLKEHGIQISDFKINSSFCVYISKDSLENFRESII</sequence>
<reference evidence="1 2" key="1">
    <citation type="journal article" date="2021" name="Syst. Appl. Microbiol.">
        <title>Persephonella atlantica sp. nov.: How to adapt to physico-chemical gradients in high temperature hydrothermal habitats.</title>
        <authorList>
            <person name="Francois D.X."/>
            <person name="Godfroy A."/>
            <person name="Mathien C."/>
            <person name="Aube J."/>
            <person name="Cathalot C."/>
            <person name="Lesongeur F."/>
            <person name="L'Haridon S."/>
            <person name="Philippon X."/>
            <person name="Roussel E.G."/>
        </authorList>
    </citation>
    <scope>NUCLEOTIDE SEQUENCE [LARGE SCALE GENOMIC DNA]</scope>
    <source>
        <strain evidence="1 2">MO1340</strain>
    </source>
</reference>
<dbReference type="Proteomes" id="UP000772812">
    <property type="component" value="Unassembled WGS sequence"/>
</dbReference>